<proteinExistence type="predicted"/>
<organism evidence="1">
    <name type="scientific">bioreactor metagenome</name>
    <dbReference type="NCBI Taxonomy" id="1076179"/>
    <lineage>
        <taxon>unclassified sequences</taxon>
        <taxon>metagenomes</taxon>
        <taxon>ecological metagenomes</taxon>
    </lineage>
</organism>
<comment type="caution">
    <text evidence="1">The sequence shown here is derived from an EMBL/GenBank/DDBJ whole genome shotgun (WGS) entry which is preliminary data.</text>
</comment>
<name>A0A644Z471_9ZZZZ</name>
<sequence>MKSAYKAIGEIAHEIFNQDKTMTVNELEGILKQKGLLLELDLDVTESIGLAYDAFDKEGDPEIATCIAKSFTL</sequence>
<accession>A0A644Z471</accession>
<protein>
    <submittedName>
        <fullName evidence="1">Uncharacterized protein</fullName>
    </submittedName>
</protein>
<dbReference type="AlphaFoldDB" id="A0A644Z471"/>
<gene>
    <name evidence="1" type="ORF">SDC9_80099</name>
</gene>
<dbReference type="EMBL" id="VSSQ01006686">
    <property type="protein sequence ID" value="MPM33523.1"/>
    <property type="molecule type" value="Genomic_DNA"/>
</dbReference>
<reference evidence="1" key="1">
    <citation type="submission" date="2019-08" db="EMBL/GenBank/DDBJ databases">
        <authorList>
            <person name="Kucharzyk K."/>
            <person name="Murdoch R.W."/>
            <person name="Higgins S."/>
            <person name="Loffler F."/>
        </authorList>
    </citation>
    <scope>NUCLEOTIDE SEQUENCE</scope>
</reference>
<evidence type="ECO:0000313" key="1">
    <source>
        <dbReference type="EMBL" id="MPM33523.1"/>
    </source>
</evidence>